<accession>A0ABQ5XCW1</accession>
<reference evidence="2" key="1">
    <citation type="journal article" date="2019" name="Int. J. Syst. Evol. Microbiol.">
        <title>The Global Catalogue of Microorganisms (GCM) 10K type strain sequencing project: providing services to taxonomists for standard genome sequencing and annotation.</title>
        <authorList>
            <consortium name="The Broad Institute Genomics Platform"/>
            <consortium name="The Broad Institute Genome Sequencing Center for Infectious Disease"/>
            <person name="Wu L."/>
            <person name="Ma J."/>
        </authorList>
    </citation>
    <scope>NUCLEOTIDE SEQUENCE [LARGE SCALE GENOMIC DNA]</scope>
    <source>
        <strain evidence="2">NBRC 111981</strain>
    </source>
</reference>
<gene>
    <name evidence="1" type="ORF">GCM10007898_27140</name>
</gene>
<dbReference type="RefSeq" id="WP_284332579.1">
    <property type="nucleotide sequence ID" value="NZ_BSOA01000029.1"/>
</dbReference>
<sequence length="66" mass="7451">MDVPQTEQEIDAYLFGAGLTVDDYFMDGEIIGYKSNGRDYDLHFNHEGLAASCRARLIALAVRQLR</sequence>
<comment type="caution">
    <text evidence="1">The sequence shown here is derived from an EMBL/GenBank/DDBJ whole genome shotgun (WGS) entry which is preliminary data.</text>
</comment>
<evidence type="ECO:0000313" key="1">
    <source>
        <dbReference type="EMBL" id="GLQ89142.1"/>
    </source>
</evidence>
<name>A0ABQ5XCW1_9GAMM</name>
<keyword evidence="2" id="KW-1185">Reference proteome</keyword>
<protein>
    <submittedName>
        <fullName evidence="1">Uncharacterized protein</fullName>
    </submittedName>
</protein>
<evidence type="ECO:0000313" key="2">
    <source>
        <dbReference type="Proteomes" id="UP001156627"/>
    </source>
</evidence>
<proteinExistence type="predicted"/>
<dbReference type="Proteomes" id="UP001156627">
    <property type="component" value="Unassembled WGS sequence"/>
</dbReference>
<dbReference type="EMBL" id="BSOA01000029">
    <property type="protein sequence ID" value="GLQ89142.1"/>
    <property type="molecule type" value="Genomic_DNA"/>
</dbReference>
<organism evidence="1 2">
    <name type="scientific">Dyella flagellata</name>
    <dbReference type="NCBI Taxonomy" id="1867833"/>
    <lineage>
        <taxon>Bacteria</taxon>
        <taxon>Pseudomonadati</taxon>
        <taxon>Pseudomonadota</taxon>
        <taxon>Gammaproteobacteria</taxon>
        <taxon>Lysobacterales</taxon>
        <taxon>Rhodanobacteraceae</taxon>
        <taxon>Dyella</taxon>
    </lineage>
</organism>